<dbReference type="GO" id="GO:0030148">
    <property type="term" value="P:sphingolipid biosynthetic process"/>
    <property type="evidence" value="ECO:0007669"/>
    <property type="project" value="TreeGrafter"/>
</dbReference>
<feature type="transmembrane region" description="Helical" evidence="14">
    <location>
        <begin position="136"/>
        <end position="156"/>
    </location>
</feature>
<evidence type="ECO:0000256" key="4">
    <source>
        <dbReference type="ARBA" id="ARBA00013122"/>
    </source>
</evidence>
<organism evidence="16 17">
    <name type="scientific">Neolentinus lepideus HHB14362 ss-1</name>
    <dbReference type="NCBI Taxonomy" id="1314782"/>
    <lineage>
        <taxon>Eukaryota</taxon>
        <taxon>Fungi</taxon>
        <taxon>Dikarya</taxon>
        <taxon>Basidiomycota</taxon>
        <taxon>Agaricomycotina</taxon>
        <taxon>Agaricomycetes</taxon>
        <taxon>Gloeophyllales</taxon>
        <taxon>Gloeophyllaceae</taxon>
        <taxon>Neolentinus</taxon>
    </lineage>
</organism>
<protein>
    <recommendedName>
        <fullName evidence="4 14">Very-long-chain (3R)-3-hydroxyacyl-CoA dehydratase</fullName>
        <ecNumber evidence="4 14">4.2.1.134</ecNumber>
    </recommendedName>
</protein>
<evidence type="ECO:0000256" key="2">
    <source>
        <dbReference type="ARBA" id="ARBA00005194"/>
    </source>
</evidence>
<name>A0A165PQF6_9AGAM</name>
<feature type="transmembrane region" description="Helical" evidence="14">
    <location>
        <begin position="285"/>
        <end position="302"/>
    </location>
</feature>
<dbReference type="EMBL" id="KV425607">
    <property type="protein sequence ID" value="KZT21355.1"/>
    <property type="molecule type" value="Genomic_DNA"/>
</dbReference>
<evidence type="ECO:0000313" key="17">
    <source>
        <dbReference type="Proteomes" id="UP000076761"/>
    </source>
</evidence>
<dbReference type="PANTHER" id="PTHR11035:SF3">
    <property type="entry name" value="VERY-LONG-CHAIN (3R)-3-HYDROXYACYL-COA DEHYDRATASE"/>
    <property type="match status" value="1"/>
</dbReference>
<keyword evidence="5 14" id="KW-0444">Lipid biosynthesis</keyword>
<comment type="subcellular location">
    <subcellularLocation>
        <location evidence="14">Endoplasmic reticulum membrane</location>
        <topology evidence="14">Multi-pass membrane protein</topology>
    </subcellularLocation>
    <subcellularLocation>
        <location evidence="1">Membrane</location>
        <topology evidence="1">Multi-pass membrane protein</topology>
    </subcellularLocation>
</comment>
<proteinExistence type="inferred from homology"/>
<evidence type="ECO:0000256" key="10">
    <source>
        <dbReference type="ARBA" id="ARBA00023136"/>
    </source>
</evidence>
<keyword evidence="9 14" id="KW-0443">Lipid metabolism</keyword>
<evidence type="ECO:0000256" key="9">
    <source>
        <dbReference type="ARBA" id="ARBA00023098"/>
    </source>
</evidence>
<gene>
    <name evidence="16" type="ORF">NEOLEDRAFT_1139452</name>
</gene>
<dbReference type="Pfam" id="PF04387">
    <property type="entry name" value="PTPLA"/>
    <property type="match status" value="1"/>
</dbReference>
<dbReference type="Proteomes" id="UP000076761">
    <property type="component" value="Unassembled WGS sequence"/>
</dbReference>
<dbReference type="GO" id="GO:0042761">
    <property type="term" value="P:very long-chain fatty acid biosynthetic process"/>
    <property type="evidence" value="ECO:0007669"/>
    <property type="project" value="TreeGrafter"/>
</dbReference>
<evidence type="ECO:0000256" key="12">
    <source>
        <dbReference type="ARBA" id="ARBA00023239"/>
    </source>
</evidence>
<dbReference type="FunCoup" id="A0A165PQF6">
    <property type="interactions" value="353"/>
</dbReference>
<feature type="transmembrane region" description="Helical" evidence="14">
    <location>
        <begin position="41"/>
        <end position="61"/>
    </location>
</feature>
<evidence type="ECO:0000256" key="6">
    <source>
        <dbReference type="ARBA" id="ARBA00022692"/>
    </source>
</evidence>
<feature type="region of interest" description="Disordered" evidence="15">
    <location>
        <begin position="1"/>
        <end position="34"/>
    </location>
</feature>
<evidence type="ECO:0000256" key="5">
    <source>
        <dbReference type="ARBA" id="ARBA00022516"/>
    </source>
</evidence>
<dbReference type="EC" id="4.2.1.134" evidence="4 14"/>
<dbReference type="STRING" id="1314782.A0A165PQF6"/>
<accession>A0A165PQF6</accession>
<dbReference type="OrthoDB" id="46988at2759"/>
<evidence type="ECO:0000256" key="7">
    <source>
        <dbReference type="ARBA" id="ARBA00022832"/>
    </source>
</evidence>
<evidence type="ECO:0000256" key="15">
    <source>
        <dbReference type="SAM" id="MobiDB-lite"/>
    </source>
</evidence>
<dbReference type="UniPathway" id="UPA00094"/>
<keyword evidence="10 14" id="KW-0472">Membrane</keyword>
<dbReference type="GO" id="GO:0005789">
    <property type="term" value="C:endoplasmic reticulum membrane"/>
    <property type="evidence" value="ECO:0007669"/>
    <property type="project" value="UniProtKB-SubCell"/>
</dbReference>
<comment type="function">
    <text evidence="14">Catalyzes the third of the four reactions of the long-chain fatty acids elongation cycle. This endoplasmic reticulum-bound enzymatic process, allows the addition of two carbons to the chain of long- and very long-chain fatty acids/VLCFAs per cycle. This enzyme catalyzes the dehydration of the 3-hydroxyacyl-CoA intermediate into trans-2,3-enoyl-CoA, within each cycle of fatty acid elongation. Thereby, it participates to the production of VLCFAs of different chain lengths that are involved in multiple biological processes as precursors of membrane lipids and lipid mediators.</text>
</comment>
<comment type="catalytic activity">
    <reaction evidence="13 14">
        <text>a very-long-chain (3R)-3-hydroxyacyl-CoA = a very-long-chain (2E)-enoyl-CoA + H2O</text>
        <dbReference type="Rhea" id="RHEA:45812"/>
        <dbReference type="ChEBI" id="CHEBI:15377"/>
        <dbReference type="ChEBI" id="CHEBI:83728"/>
        <dbReference type="ChEBI" id="CHEBI:85440"/>
        <dbReference type="EC" id="4.2.1.134"/>
    </reaction>
</comment>
<evidence type="ECO:0000256" key="1">
    <source>
        <dbReference type="ARBA" id="ARBA00004141"/>
    </source>
</evidence>
<reference evidence="16 17" key="1">
    <citation type="journal article" date="2016" name="Mol. Biol. Evol.">
        <title>Comparative Genomics of Early-Diverging Mushroom-Forming Fungi Provides Insights into the Origins of Lignocellulose Decay Capabilities.</title>
        <authorList>
            <person name="Nagy L.G."/>
            <person name="Riley R."/>
            <person name="Tritt A."/>
            <person name="Adam C."/>
            <person name="Daum C."/>
            <person name="Floudas D."/>
            <person name="Sun H."/>
            <person name="Yadav J.S."/>
            <person name="Pangilinan J."/>
            <person name="Larsson K.H."/>
            <person name="Matsuura K."/>
            <person name="Barry K."/>
            <person name="Labutti K."/>
            <person name="Kuo R."/>
            <person name="Ohm R.A."/>
            <person name="Bhattacharya S.S."/>
            <person name="Shirouzu T."/>
            <person name="Yoshinaga Y."/>
            <person name="Martin F.M."/>
            <person name="Grigoriev I.V."/>
            <person name="Hibbett D.S."/>
        </authorList>
    </citation>
    <scope>NUCLEOTIDE SEQUENCE [LARGE SCALE GENOMIC DNA]</scope>
    <source>
        <strain evidence="16 17">HHB14362 ss-1</strain>
    </source>
</reference>
<dbReference type="GO" id="GO:0030497">
    <property type="term" value="P:fatty acid elongation"/>
    <property type="evidence" value="ECO:0007669"/>
    <property type="project" value="TreeGrafter"/>
</dbReference>
<keyword evidence="17" id="KW-1185">Reference proteome</keyword>
<evidence type="ECO:0000256" key="13">
    <source>
        <dbReference type="ARBA" id="ARBA00036671"/>
    </source>
</evidence>
<keyword evidence="12 14" id="KW-0456">Lyase</keyword>
<dbReference type="GO" id="GO:0102158">
    <property type="term" value="F:very-long-chain (3R)-3-hydroxyacyl-CoA dehydratase activity"/>
    <property type="evidence" value="ECO:0007669"/>
    <property type="project" value="UniProtKB-EC"/>
</dbReference>
<dbReference type="AlphaFoldDB" id="A0A165PQF6"/>
<comment type="similarity">
    <text evidence="3 14">Belongs to the very long-chain fatty acids dehydratase HACD family.</text>
</comment>
<dbReference type="PANTHER" id="PTHR11035">
    <property type="entry name" value="VERY-LONG-CHAIN (3R)-3-HYDROXYACYL-COA DEHYDRATASE"/>
    <property type="match status" value="1"/>
</dbReference>
<keyword evidence="6 14" id="KW-0812">Transmembrane</keyword>
<evidence type="ECO:0000256" key="8">
    <source>
        <dbReference type="ARBA" id="ARBA00022989"/>
    </source>
</evidence>
<evidence type="ECO:0000256" key="11">
    <source>
        <dbReference type="ARBA" id="ARBA00023160"/>
    </source>
</evidence>
<dbReference type="InParanoid" id="A0A165PQF6"/>
<dbReference type="InterPro" id="IPR007482">
    <property type="entry name" value="Tyr_Pase-like_PTPLA"/>
</dbReference>
<keyword evidence="8 14" id="KW-1133">Transmembrane helix</keyword>
<evidence type="ECO:0000313" key="16">
    <source>
        <dbReference type="EMBL" id="KZT21355.1"/>
    </source>
</evidence>
<keyword evidence="11 14" id="KW-0275">Fatty acid biosynthesis</keyword>
<comment type="caution">
    <text evidence="14">Lacks conserved residue(s) required for the propagation of feature annotation.</text>
</comment>
<evidence type="ECO:0000256" key="14">
    <source>
        <dbReference type="RuleBase" id="RU363109"/>
    </source>
</evidence>
<feature type="region of interest" description="Disordered" evidence="15">
    <location>
        <begin position="315"/>
        <end position="334"/>
    </location>
</feature>
<comment type="pathway">
    <text evidence="2 14">Lipid metabolism; fatty acid biosynthesis.</text>
</comment>
<keyword evidence="7 14" id="KW-0276">Fatty acid metabolism</keyword>
<evidence type="ECO:0000256" key="3">
    <source>
        <dbReference type="ARBA" id="ARBA00007811"/>
    </source>
</evidence>
<sequence>MAPATKSASSSKPQSANGVTFPSSPSSSKSANASSSQSPVLFGYLTLYNVFSAIGWSLVLYTTLSHLLTAPLPSTSAIPTAPKATSYFARVFSSLPLLKSAAPSVPPSSTIESFVLSKLPFLEPFIRRSHTLYQSAGLLTAVVQTFAVLEVAHVLLGWVRSAVGTTAIQVASRLILVWGIAERYEEARTSPFYATMLLSWSSTEIIRYTFYALSLLSSPTSPVHDRVAIPYWLTYLRYTTFYVLYPTGAGSEAFCMYATLPKSNPLNSGAWVQKMLWGRWGFEDWVRGLMFVIWWPGLYVMYTHMMRQRRKVLGSGSGKTIGAAPAVPPKNKNQ</sequence>
<keyword evidence="14" id="KW-0256">Endoplasmic reticulum</keyword>